<gene>
    <name evidence="1" type="ORF">D7Z94_23835</name>
</gene>
<protein>
    <submittedName>
        <fullName evidence="1">Uncharacterized protein</fullName>
    </submittedName>
</protein>
<sequence>MDPVDPDRNLQDFWDFGTMLIDREIAFEAYDYISVANTVNGNVVEPNGNLRLTAGNEITLVSIQV</sequence>
<keyword evidence="2" id="KW-1185">Reference proteome</keyword>
<evidence type="ECO:0000313" key="2">
    <source>
        <dbReference type="Proteomes" id="UP000276603"/>
    </source>
</evidence>
<evidence type="ECO:0000313" key="1">
    <source>
        <dbReference type="EMBL" id="RKN76816.1"/>
    </source>
</evidence>
<dbReference type="RefSeq" id="WP_120714163.1">
    <property type="nucleotide sequence ID" value="NZ_RBCJ01000006.1"/>
</dbReference>
<comment type="caution">
    <text evidence="1">The sequence shown here is derived from an EMBL/GenBank/DDBJ whole genome shotgun (WGS) entry which is preliminary data.</text>
</comment>
<dbReference type="EMBL" id="RBCJ01000006">
    <property type="protein sequence ID" value="RKN76816.1"/>
    <property type="molecule type" value="Genomic_DNA"/>
</dbReference>
<name>A0A3B0BZT6_9FLAO</name>
<organism evidence="1 2">
    <name type="scientific">Ulvibacterium marinum</name>
    <dbReference type="NCBI Taxonomy" id="2419782"/>
    <lineage>
        <taxon>Bacteria</taxon>
        <taxon>Pseudomonadati</taxon>
        <taxon>Bacteroidota</taxon>
        <taxon>Flavobacteriia</taxon>
        <taxon>Flavobacteriales</taxon>
        <taxon>Flavobacteriaceae</taxon>
        <taxon>Ulvibacterium</taxon>
    </lineage>
</organism>
<dbReference type="AlphaFoldDB" id="A0A3B0BZT6"/>
<dbReference type="Proteomes" id="UP000276603">
    <property type="component" value="Unassembled WGS sequence"/>
</dbReference>
<accession>A0A3B0BZT6</accession>
<reference evidence="1 2" key="1">
    <citation type="submission" date="2018-10" db="EMBL/GenBank/DDBJ databases">
        <title>Ulvibacterium marinum gen. nov., sp. nov., a novel marine bacterium of the family Flavobacteriaceae, isolated from a culture of the green alga Ulva prolifera.</title>
        <authorList>
            <person name="Zhang Z."/>
        </authorList>
    </citation>
    <scope>NUCLEOTIDE SEQUENCE [LARGE SCALE GENOMIC DNA]</scope>
    <source>
        <strain evidence="1 2">CCMM003</strain>
    </source>
</reference>
<proteinExistence type="predicted"/>